<keyword evidence="2" id="KW-0472">Membrane</keyword>
<keyword evidence="2" id="KW-0812">Transmembrane</keyword>
<keyword evidence="4" id="KW-1185">Reference proteome</keyword>
<feature type="region of interest" description="Disordered" evidence="1">
    <location>
        <begin position="176"/>
        <end position="259"/>
    </location>
</feature>
<organism evidence="3 4">
    <name type="scientific">Pseudoclavibacter albus</name>
    <dbReference type="NCBI Taxonomy" id="272241"/>
    <lineage>
        <taxon>Bacteria</taxon>
        <taxon>Bacillati</taxon>
        <taxon>Actinomycetota</taxon>
        <taxon>Actinomycetes</taxon>
        <taxon>Micrococcales</taxon>
        <taxon>Microbacteriaceae</taxon>
        <taxon>Pseudoclavibacter</taxon>
    </lineage>
</organism>
<proteinExistence type="predicted"/>
<dbReference type="Proteomes" id="UP001525379">
    <property type="component" value="Unassembled WGS sequence"/>
</dbReference>
<keyword evidence="2" id="KW-1133">Transmembrane helix</keyword>
<gene>
    <name evidence="3" type="ORF">M3D15_08010</name>
</gene>
<comment type="caution">
    <text evidence="3">The sequence shown here is derived from an EMBL/GenBank/DDBJ whole genome shotgun (WGS) entry which is preliminary data.</text>
</comment>
<evidence type="ECO:0000313" key="3">
    <source>
        <dbReference type="EMBL" id="MCT2043274.1"/>
    </source>
</evidence>
<dbReference type="EMBL" id="JALXSQ010000033">
    <property type="protein sequence ID" value="MCT2043274.1"/>
    <property type="molecule type" value="Genomic_DNA"/>
</dbReference>
<evidence type="ECO:0000256" key="1">
    <source>
        <dbReference type="SAM" id="MobiDB-lite"/>
    </source>
</evidence>
<feature type="transmembrane region" description="Helical" evidence="2">
    <location>
        <begin position="40"/>
        <end position="59"/>
    </location>
</feature>
<sequence length="259" mass="28026">MRARSLLYRLLLPAVLVIPAFIFAGWVIRGSRLGELLSVVLVSPACLIALGAISALIWARPDARSERAVTVPDAITVGIVWVLWIVGAFLPRPLGSWVLGIALVVSIVVIVLLARQLKKVAARRLDQITDDLCERGANPTWGQPRDQADWHARYESRHGRSAGTTAPGVGIVLEGAVSEPKREGNMPGSTRVDGGVMGEHETDRPGVNFGANRAPKAENWDPTRPVPGQRAARNTDERRNTDDDGALDDSTVEPPYRGT</sequence>
<evidence type="ECO:0000256" key="2">
    <source>
        <dbReference type="SAM" id="Phobius"/>
    </source>
</evidence>
<evidence type="ECO:0008006" key="5">
    <source>
        <dbReference type="Google" id="ProtNLM"/>
    </source>
</evidence>
<feature type="transmembrane region" description="Helical" evidence="2">
    <location>
        <begin position="7"/>
        <end position="28"/>
    </location>
</feature>
<feature type="compositionally biased region" description="Basic and acidic residues" evidence="1">
    <location>
        <begin position="233"/>
        <end position="242"/>
    </location>
</feature>
<feature type="transmembrane region" description="Helical" evidence="2">
    <location>
        <begin position="71"/>
        <end position="90"/>
    </location>
</feature>
<reference evidence="3 4" key="1">
    <citation type="submission" date="2022-04" db="EMBL/GenBank/DDBJ databases">
        <title>Human microbiome associated bacterial genomes.</title>
        <authorList>
            <person name="Sandstrom S."/>
            <person name="Salamzade R."/>
            <person name="Kalan L.R."/>
        </authorList>
    </citation>
    <scope>NUCLEOTIDE SEQUENCE [LARGE SCALE GENOMIC DNA]</scope>
    <source>
        <strain evidence="4">p3-SID1799</strain>
    </source>
</reference>
<dbReference type="RefSeq" id="WP_260104494.1">
    <property type="nucleotide sequence ID" value="NZ_JALXSQ010000033.1"/>
</dbReference>
<feature type="transmembrane region" description="Helical" evidence="2">
    <location>
        <begin position="96"/>
        <end position="114"/>
    </location>
</feature>
<protein>
    <recommendedName>
        <fullName evidence="5">MFS transporter</fullName>
    </recommendedName>
</protein>
<evidence type="ECO:0000313" key="4">
    <source>
        <dbReference type="Proteomes" id="UP001525379"/>
    </source>
</evidence>
<name>A0ABT2HY88_9MICO</name>
<accession>A0ABT2HY88</accession>